<dbReference type="InterPro" id="IPR023346">
    <property type="entry name" value="Lysozyme-like_dom_sf"/>
</dbReference>
<dbReference type="EMBL" id="FMUE01000006">
    <property type="protein sequence ID" value="SCX25629.1"/>
    <property type="molecule type" value="Genomic_DNA"/>
</dbReference>
<dbReference type="STRING" id="1907666.DSM25559_2717"/>
<dbReference type="Proteomes" id="UP000187891">
    <property type="component" value="Unassembled WGS sequence"/>
</dbReference>
<dbReference type="InterPro" id="IPR031304">
    <property type="entry name" value="SLT_2"/>
</dbReference>
<sequence>MVKNLLTLSWYYIDEPDAYLAIEMTFERNERLPMKKLILSTVRKYGCMALAGIAIALAPATANADAGFRQWINQFYTTAAKEGISKSTYQKAFAGVDEPDPDALRKATFQPEFTTKIWDYVDSRVNPYTVRIGREMKMKHATTLNWIERNFKVDKHIILAIWSMESNYGAVLEKPERLHNIPQALATLAYSDPKRGKFARTQLIAALKILQNGDVTPKQLTGSWAGAMGHTQFIPTSYLLYAVDADGNGKRDIWHSIPDALATAANLLAKNGWEPGRTWGYETAVPTGGARYEGQTKSMAEWQKLGFARPNGKGFPRGADRAMLKMQGGSNGPGFLMTKNFFTIKKYNASDSYALAVGLLADEIAGTGGMQQRWPRPDNTLDVKEKFELQTRMKELGYYDGEVDGNFGSGSKAAISAIQRRMGMENDGEPSRMLLRALRN</sequence>
<dbReference type="GO" id="GO:0009253">
    <property type="term" value="P:peptidoglycan catabolic process"/>
    <property type="evidence" value="ECO:0007669"/>
    <property type="project" value="TreeGrafter"/>
</dbReference>
<protein>
    <submittedName>
        <fullName evidence="3">Membrane-bound lytic murein transglycosylase B</fullName>
        <ecNumber evidence="3">4.2.2.-</ecNumber>
    </submittedName>
</protein>
<feature type="domain" description="Peptidoglycan binding-like" evidence="1">
    <location>
        <begin position="388"/>
        <end position="438"/>
    </location>
</feature>
<dbReference type="NCBIfam" id="TIGR02283">
    <property type="entry name" value="MltB_2"/>
    <property type="match status" value="1"/>
</dbReference>
<dbReference type="InterPro" id="IPR002477">
    <property type="entry name" value="Peptidoglycan-bd-like"/>
</dbReference>
<dbReference type="GO" id="GO:0008933">
    <property type="term" value="F:peptidoglycan lytic transglycosylase activity"/>
    <property type="evidence" value="ECO:0007669"/>
    <property type="project" value="TreeGrafter"/>
</dbReference>
<dbReference type="InterPro" id="IPR011970">
    <property type="entry name" value="MltB_2"/>
</dbReference>
<dbReference type="SUPFAM" id="SSF47090">
    <property type="entry name" value="PGBD-like"/>
    <property type="match status" value="1"/>
</dbReference>
<name>A0A1R3TQ27_9HYPH</name>
<keyword evidence="3" id="KW-0456">Lyase</keyword>
<dbReference type="Pfam" id="PF13406">
    <property type="entry name" value="SLT_2"/>
    <property type="match status" value="1"/>
</dbReference>
<dbReference type="AlphaFoldDB" id="A0A1R3TQ27"/>
<evidence type="ECO:0000313" key="4">
    <source>
        <dbReference type="Proteomes" id="UP000187891"/>
    </source>
</evidence>
<dbReference type="Pfam" id="PF01471">
    <property type="entry name" value="PG_binding_1"/>
    <property type="match status" value="1"/>
</dbReference>
<dbReference type="SUPFAM" id="SSF53955">
    <property type="entry name" value="Lysozyme-like"/>
    <property type="match status" value="1"/>
</dbReference>
<dbReference type="PANTHER" id="PTHR30163:SF8">
    <property type="entry name" value="LYTIC MUREIN TRANSGLYCOSYLASE"/>
    <property type="match status" value="1"/>
</dbReference>
<accession>A0A1R3TQ27</accession>
<evidence type="ECO:0000313" key="3">
    <source>
        <dbReference type="EMBL" id="SCX25629.1"/>
    </source>
</evidence>
<organism evidence="3 4">
    <name type="scientific">Agrobacterium rosae</name>
    <dbReference type="NCBI Taxonomy" id="1972867"/>
    <lineage>
        <taxon>Bacteria</taxon>
        <taxon>Pseudomonadati</taxon>
        <taxon>Pseudomonadota</taxon>
        <taxon>Alphaproteobacteria</taxon>
        <taxon>Hyphomicrobiales</taxon>
        <taxon>Rhizobiaceae</taxon>
        <taxon>Rhizobium/Agrobacterium group</taxon>
        <taxon>Agrobacterium</taxon>
    </lineage>
</organism>
<feature type="domain" description="Transglycosylase SLT" evidence="2">
    <location>
        <begin position="68"/>
        <end position="362"/>
    </location>
</feature>
<gene>
    <name evidence="3" type="primary">mltB_4</name>
    <name evidence="3" type="ORF">DSM25559_2717</name>
</gene>
<proteinExistence type="predicted"/>
<dbReference type="PANTHER" id="PTHR30163">
    <property type="entry name" value="MEMBRANE-BOUND LYTIC MUREIN TRANSGLYCOSYLASE B"/>
    <property type="match status" value="1"/>
</dbReference>
<dbReference type="EC" id="4.2.2.-" evidence="3"/>
<dbReference type="InterPro" id="IPR036366">
    <property type="entry name" value="PGBDSf"/>
</dbReference>
<evidence type="ECO:0000259" key="1">
    <source>
        <dbReference type="Pfam" id="PF01471"/>
    </source>
</evidence>
<evidence type="ECO:0000259" key="2">
    <source>
        <dbReference type="Pfam" id="PF13406"/>
    </source>
</evidence>
<reference evidence="4" key="1">
    <citation type="submission" date="2016-10" db="EMBL/GenBank/DDBJ databases">
        <authorList>
            <person name="Wibberg D."/>
        </authorList>
    </citation>
    <scope>NUCLEOTIDE SEQUENCE [LARGE SCALE GENOMIC DNA]</scope>
</reference>
<dbReference type="Gene3D" id="1.10.101.10">
    <property type="entry name" value="PGBD-like superfamily/PGBD"/>
    <property type="match status" value="1"/>
</dbReference>
<dbReference type="InterPro" id="IPR043426">
    <property type="entry name" value="MltB-like"/>
</dbReference>
<dbReference type="Gene3D" id="1.10.8.350">
    <property type="entry name" value="Bacterial muramidase"/>
    <property type="match status" value="1"/>
</dbReference>
<dbReference type="Gene3D" id="1.10.530.10">
    <property type="match status" value="1"/>
</dbReference>
<dbReference type="InterPro" id="IPR036365">
    <property type="entry name" value="PGBD-like_sf"/>
</dbReference>